<keyword evidence="2" id="KW-1185">Reference proteome</keyword>
<name>A0ACB9JQJ0_9ASTR</name>
<evidence type="ECO:0000313" key="2">
    <source>
        <dbReference type="Proteomes" id="UP001056120"/>
    </source>
</evidence>
<dbReference type="Proteomes" id="UP001056120">
    <property type="component" value="Linkage Group LG03"/>
</dbReference>
<comment type="caution">
    <text evidence="1">The sequence shown here is derived from an EMBL/GenBank/DDBJ whole genome shotgun (WGS) entry which is preliminary data.</text>
</comment>
<organism evidence="1 2">
    <name type="scientific">Smallanthus sonchifolius</name>
    <dbReference type="NCBI Taxonomy" id="185202"/>
    <lineage>
        <taxon>Eukaryota</taxon>
        <taxon>Viridiplantae</taxon>
        <taxon>Streptophyta</taxon>
        <taxon>Embryophyta</taxon>
        <taxon>Tracheophyta</taxon>
        <taxon>Spermatophyta</taxon>
        <taxon>Magnoliopsida</taxon>
        <taxon>eudicotyledons</taxon>
        <taxon>Gunneridae</taxon>
        <taxon>Pentapetalae</taxon>
        <taxon>asterids</taxon>
        <taxon>campanulids</taxon>
        <taxon>Asterales</taxon>
        <taxon>Asteraceae</taxon>
        <taxon>Asteroideae</taxon>
        <taxon>Heliantheae alliance</taxon>
        <taxon>Millerieae</taxon>
        <taxon>Smallanthus</taxon>
    </lineage>
</organism>
<dbReference type="EMBL" id="CM042020">
    <property type="protein sequence ID" value="KAI3822282.1"/>
    <property type="molecule type" value="Genomic_DNA"/>
</dbReference>
<evidence type="ECO:0000313" key="1">
    <source>
        <dbReference type="EMBL" id="KAI3822282.1"/>
    </source>
</evidence>
<protein>
    <submittedName>
        <fullName evidence="1">Uncharacterized protein</fullName>
    </submittedName>
</protein>
<reference evidence="2" key="1">
    <citation type="journal article" date="2022" name="Mol. Ecol. Resour.">
        <title>The genomes of chicory, endive, great burdock and yacon provide insights into Asteraceae palaeo-polyploidization history and plant inulin production.</title>
        <authorList>
            <person name="Fan W."/>
            <person name="Wang S."/>
            <person name="Wang H."/>
            <person name="Wang A."/>
            <person name="Jiang F."/>
            <person name="Liu H."/>
            <person name="Zhao H."/>
            <person name="Xu D."/>
            <person name="Zhang Y."/>
        </authorList>
    </citation>
    <scope>NUCLEOTIDE SEQUENCE [LARGE SCALE GENOMIC DNA]</scope>
    <source>
        <strain evidence="2">cv. Yunnan</strain>
    </source>
</reference>
<reference evidence="1 2" key="2">
    <citation type="journal article" date="2022" name="Mol. Ecol. Resour.">
        <title>The genomes of chicory, endive, great burdock and yacon provide insights into Asteraceae paleo-polyploidization history and plant inulin production.</title>
        <authorList>
            <person name="Fan W."/>
            <person name="Wang S."/>
            <person name="Wang H."/>
            <person name="Wang A."/>
            <person name="Jiang F."/>
            <person name="Liu H."/>
            <person name="Zhao H."/>
            <person name="Xu D."/>
            <person name="Zhang Y."/>
        </authorList>
    </citation>
    <scope>NUCLEOTIDE SEQUENCE [LARGE SCALE GENOMIC DNA]</scope>
    <source>
        <strain evidence="2">cv. Yunnan</strain>
        <tissue evidence="1">Leaves</tissue>
    </source>
</reference>
<accession>A0ACB9JQJ0</accession>
<sequence length="108" mass="11745">MRVAKAISVAIVEEVVVGADGHDNKGITRSYLLPVTMCGLMLPPPAVNQFHFGQSFFSPTVHGHQDDQIPNGSSNFLMNQNNVSVTAQGVFTDLPKPPMINRRFLPLA</sequence>
<gene>
    <name evidence="1" type="ORF">L1987_09871</name>
</gene>
<proteinExistence type="predicted"/>